<keyword evidence="1" id="KW-1133">Transmembrane helix</keyword>
<sequence length="258" mass="28871">MHVLLFFIGILFCIWFLMPFFTKRILNPGNVTGLIFSVLLMIYGIFPRQIRQGMTAALAQPGFSRLLCALFLALLALTCLLFLINACRILSAIKAHPRQSCTLIVLGCKVYGTKASLMLEERMDAAIAYLRANPDSKCIVSGGKGEDEGISEAACMQQYLICHGIPKSRIFMEDRSRTTQENLLFSSAIIKKQGLDPHLALVSNEFHLYRSLCIAKRLGFSAYGIPAKTAWWLFPTYFTREILAIVNEDLGLLRPKSP</sequence>
<feature type="domain" description="DUF218" evidence="2">
    <location>
        <begin position="103"/>
        <end position="237"/>
    </location>
</feature>
<dbReference type="Proteomes" id="UP000643810">
    <property type="component" value="Unassembled WGS sequence"/>
</dbReference>
<evidence type="ECO:0000313" key="3">
    <source>
        <dbReference type="EMBL" id="MBC5685532.1"/>
    </source>
</evidence>
<proteinExistence type="predicted"/>
<feature type="transmembrane region" description="Helical" evidence="1">
    <location>
        <begin position="29"/>
        <end position="46"/>
    </location>
</feature>
<evidence type="ECO:0000256" key="1">
    <source>
        <dbReference type="SAM" id="Phobius"/>
    </source>
</evidence>
<dbReference type="RefSeq" id="WP_186853792.1">
    <property type="nucleotide sequence ID" value="NZ_JACOPG010000001.1"/>
</dbReference>
<evidence type="ECO:0000259" key="2">
    <source>
        <dbReference type="Pfam" id="PF02698"/>
    </source>
</evidence>
<accession>A0ABR7GDM9</accession>
<reference evidence="3 4" key="1">
    <citation type="submission" date="2020-08" db="EMBL/GenBank/DDBJ databases">
        <title>Genome public.</title>
        <authorList>
            <person name="Liu C."/>
            <person name="Sun Q."/>
        </authorList>
    </citation>
    <scope>NUCLEOTIDE SEQUENCE [LARGE SCALE GENOMIC DNA]</scope>
    <source>
        <strain evidence="3 4">NSJ-9</strain>
    </source>
</reference>
<keyword evidence="1" id="KW-0812">Transmembrane</keyword>
<dbReference type="InterPro" id="IPR003848">
    <property type="entry name" value="DUF218"/>
</dbReference>
<gene>
    <name evidence="3" type="ORF">H8R94_02695</name>
</gene>
<dbReference type="Gene3D" id="3.40.50.620">
    <property type="entry name" value="HUPs"/>
    <property type="match status" value="1"/>
</dbReference>
<comment type="caution">
    <text evidence="3">The sequence shown here is derived from an EMBL/GenBank/DDBJ whole genome shotgun (WGS) entry which is preliminary data.</text>
</comment>
<dbReference type="PANTHER" id="PTHR30336:SF4">
    <property type="entry name" value="ENVELOPE BIOGENESIS FACTOR ELYC"/>
    <property type="match status" value="1"/>
</dbReference>
<dbReference type="Pfam" id="PF02698">
    <property type="entry name" value="DUF218"/>
    <property type="match status" value="1"/>
</dbReference>
<dbReference type="EMBL" id="JACOPG010000001">
    <property type="protein sequence ID" value="MBC5685532.1"/>
    <property type="molecule type" value="Genomic_DNA"/>
</dbReference>
<organism evidence="3 4">
    <name type="scientific">Roseburia lenta</name>
    <dbReference type="NCBI Taxonomy" id="2763061"/>
    <lineage>
        <taxon>Bacteria</taxon>
        <taxon>Bacillati</taxon>
        <taxon>Bacillota</taxon>
        <taxon>Clostridia</taxon>
        <taxon>Lachnospirales</taxon>
        <taxon>Lachnospiraceae</taxon>
        <taxon>Roseburia</taxon>
    </lineage>
</organism>
<keyword evidence="1" id="KW-0472">Membrane</keyword>
<name>A0ABR7GDM9_9FIRM</name>
<protein>
    <submittedName>
        <fullName evidence="3">YdcF family protein</fullName>
    </submittedName>
</protein>
<dbReference type="PANTHER" id="PTHR30336">
    <property type="entry name" value="INNER MEMBRANE PROTEIN, PROBABLE PERMEASE"/>
    <property type="match status" value="1"/>
</dbReference>
<dbReference type="InterPro" id="IPR014729">
    <property type="entry name" value="Rossmann-like_a/b/a_fold"/>
</dbReference>
<evidence type="ECO:0000313" key="4">
    <source>
        <dbReference type="Proteomes" id="UP000643810"/>
    </source>
</evidence>
<dbReference type="CDD" id="cd06259">
    <property type="entry name" value="YdcF-like"/>
    <property type="match status" value="1"/>
</dbReference>
<keyword evidence="4" id="KW-1185">Reference proteome</keyword>
<dbReference type="InterPro" id="IPR051599">
    <property type="entry name" value="Cell_Envelope_Assoc"/>
</dbReference>
<feature type="transmembrane region" description="Helical" evidence="1">
    <location>
        <begin position="66"/>
        <end position="84"/>
    </location>
</feature>